<name>A0A1W1GX85_9GAMM</name>
<dbReference type="Proteomes" id="UP000191133">
    <property type="component" value="Unassembled WGS sequence"/>
</dbReference>
<keyword evidence="2" id="KW-0067">ATP-binding</keyword>
<feature type="domain" description="NrS-1 polymerase-like helicase" evidence="1">
    <location>
        <begin position="516"/>
        <end position="624"/>
    </location>
</feature>
<proteinExistence type="predicted"/>
<protein>
    <submittedName>
        <fullName evidence="2">Putative DNA primase/helicase</fullName>
    </submittedName>
</protein>
<reference evidence="3" key="1">
    <citation type="submission" date="2016-10" db="EMBL/GenBank/DDBJ databases">
        <authorList>
            <person name="Varghese N."/>
        </authorList>
    </citation>
    <scope>NUCLEOTIDE SEQUENCE [LARGE SCALE GENOMIC DNA]</scope>
    <source>
        <strain evidence="3">92MFCol6.1</strain>
    </source>
</reference>
<dbReference type="InterPro" id="IPR045455">
    <property type="entry name" value="NrS-1_pol-like_helicase"/>
</dbReference>
<evidence type="ECO:0000313" key="2">
    <source>
        <dbReference type="EMBL" id="SLM23935.1"/>
    </source>
</evidence>
<keyword evidence="2" id="KW-0378">Hydrolase</keyword>
<dbReference type="SUPFAM" id="SSF52540">
    <property type="entry name" value="P-loop containing nucleoside triphosphate hydrolases"/>
    <property type="match status" value="1"/>
</dbReference>
<accession>A0A1W1GX85</accession>
<evidence type="ECO:0000313" key="3">
    <source>
        <dbReference type="Proteomes" id="UP000191133"/>
    </source>
</evidence>
<keyword evidence="2" id="KW-0347">Helicase</keyword>
<sequence length="804" mass="89658">MSENYGDVLQQLQSAGLLVTELDTTGRMVRCRVEGSRERRGWYALHELNTSAGEVLVVGTYGVWHGNENGATKVDLRKRDKTFSDEQREALRNRLAEDRRRAESARQSQAKRAAARASSAWAKANAVGEADYLVSKGVQGFGLRYGTTGAALVPLLDVNGQVHGLQVLRSAKLAAAGRKPSKEYWPVGMVKKGHFHLIGGSPQWILLVAEGYATAATLHMATGYPVAVAFDAGNLLAVASALAKRYRGIKMLLCADDDVLQKCRHCKSRLVLADHPQFCPSCAQPHGASNAGLLGAEAAALDVGGAVLHPFFADEPARRERFIDNGRKVSDFNDLHAEEGLHVVRAQVEARLTELSWRVPAEKRAPSITSDGGEGNDRLAPIHSLNELLERFALVYGQGGTVFDHKEHMLVALGDMRDACVRKELHRAWMEHSDRSIVRVREVDFDPSCEKPGVTCNLFAGWPTVPQEGNCDRLLQLLWHMCGNEANQKALYDWVVKWLAYPLQHPGAKMKSTIVIHGPQGTGKNMFFDEYMKLYGEYGRVLDQAALEDKFNDWASRKLFLLADEVVARTEVYHLKNKLKALITGDRIRINPKNIQAYEEDNHANLVFLSNEAMPVVLEEDDRRHAVIWTPDKLSQEFYTEVLAEIRNGATAALHHYLLQVDLTGFTNGTNPPMTQAKEELIGLSQDSPQRFLDELYGDDIPGLKPMPALSKEWYEVYKAWCAREGLPRPAPSPKFINALVRKRQITHPDRARKRYQIEQSVNGPHGFLMLGNCTVPDGKTEAAWLGDQVVSFRRMFSDYKGRA</sequence>
<dbReference type="Pfam" id="PF19263">
    <property type="entry name" value="DUF5906"/>
    <property type="match status" value="1"/>
</dbReference>
<dbReference type="CDD" id="cd01029">
    <property type="entry name" value="TOPRIM_primases"/>
    <property type="match status" value="1"/>
</dbReference>
<dbReference type="GO" id="GO:0004386">
    <property type="term" value="F:helicase activity"/>
    <property type="evidence" value="ECO:0007669"/>
    <property type="project" value="UniProtKB-KW"/>
</dbReference>
<gene>
    <name evidence="2" type="ORF">SAMN04488690_1642</name>
</gene>
<evidence type="ECO:0000259" key="1">
    <source>
        <dbReference type="Pfam" id="PF19263"/>
    </source>
</evidence>
<dbReference type="Gene3D" id="3.40.50.300">
    <property type="entry name" value="P-loop containing nucleotide triphosphate hydrolases"/>
    <property type="match status" value="1"/>
</dbReference>
<dbReference type="AlphaFoldDB" id="A0A1W1GX85"/>
<dbReference type="InterPro" id="IPR034154">
    <property type="entry name" value="TOPRIM_DnaG/twinkle"/>
</dbReference>
<dbReference type="EMBL" id="FWEU01000002">
    <property type="protein sequence ID" value="SLM23935.1"/>
    <property type="molecule type" value="Genomic_DNA"/>
</dbReference>
<dbReference type="RefSeq" id="WP_080149260.1">
    <property type="nucleotide sequence ID" value="NZ_FWEU01000002.1"/>
</dbReference>
<organism evidence="2 3">
    <name type="scientific">Stenotrophomonas indicatrix</name>
    <dbReference type="NCBI Taxonomy" id="2045451"/>
    <lineage>
        <taxon>Bacteria</taxon>
        <taxon>Pseudomonadati</taxon>
        <taxon>Pseudomonadota</taxon>
        <taxon>Gammaproteobacteria</taxon>
        <taxon>Lysobacterales</taxon>
        <taxon>Lysobacteraceae</taxon>
        <taxon>Stenotrophomonas</taxon>
    </lineage>
</organism>
<dbReference type="InterPro" id="IPR027417">
    <property type="entry name" value="P-loop_NTPase"/>
</dbReference>
<keyword evidence="2" id="KW-0547">Nucleotide-binding</keyword>